<dbReference type="EMBL" id="SMKP01000255">
    <property type="protein sequence ID" value="TDD08245.1"/>
    <property type="molecule type" value="Genomic_DNA"/>
</dbReference>
<evidence type="ECO:0000313" key="2">
    <source>
        <dbReference type="EMBL" id="TDD08245.1"/>
    </source>
</evidence>
<dbReference type="AlphaFoldDB" id="A0A4R4W045"/>
<comment type="caution">
    <text evidence="2">The sequence shown here is derived from an EMBL/GenBank/DDBJ whole genome shotgun (WGS) entry which is preliminary data.</text>
</comment>
<dbReference type="Proteomes" id="UP000294543">
    <property type="component" value="Unassembled WGS sequence"/>
</dbReference>
<protein>
    <submittedName>
        <fullName evidence="2">Uncharacterized protein</fullName>
    </submittedName>
</protein>
<gene>
    <name evidence="2" type="ORF">E1294_47695</name>
</gene>
<sequence length="112" mass="12227">MPIPMLDHPEILDEPHGQQPGSTLRDQVRDEIIPGLAGQAGDFEGAHRFITQLAGVPDTHDWSGRAAQAHMLLLLHVGALNPAWTFQQVVDHCAHLIDTADPDQDDDEPTDA</sequence>
<feature type="region of interest" description="Disordered" evidence="1">
    <location>
        <begin position="1"/>
        <end position="23"/>
    </location>
</feature>
<reference evidence="2 3" key="1">
    <citation type="submission" date="2019-03" db="EMBL/GenBank/DDBJ databases">
        <title>Draft genome sequences of novel Actinobacteria.</title>
        <authorList>
            <person name="Sahin N."/>
            <person name="Ay H."/>
            <person name="Saygin H."/>
        </authorList>
    </citation>
    <scope>NUCLEOTIDE SEQUENCE [LARGE SCALE GENOMIC DNA]</scope>
    <source>
        <strain evidence="2 3">KC712</strain>
    </source>
</reference>
<feature type="compositionally biased region" description="Basic and acidic residues" evidence="1">
    <location>
        <begin position="7"/>
        <end position="16"/>
    </location>
</feature>
<name>A0A4R4W045_9ACTN</name>
<evidence type="ECO:0000313" key="3">
    <source>
        <dbReference type="Proteomes" id="UP000294543"/>
    </source>
</evidence>
<proteinExistence type="predicted"/>
<accession>A0A4R4W045</accession>
<organism evidence="2 3">
    <name type="scientific">Nonomuraea diastatica</name>
    <dbReference type="NCBI Taxonomy" id="1848329"/>
    <lineage>
        <taxon>Bacteria</taxon>
        <taxon>Bacillati</taxon>
        <taxon>Actinomycetota</taxon>
        <taxon>Actinomycetes</taxon>
        <taxon>Streptosporangiales</taxon>
        <taxon>Streptosporangiaceae</taxon>
        <taxon>Nonomuraea</taxon>
    </lineage>
</organism>
<evidence type="ECO:0000256" key="1">
    <source>
        <dbReference type="SAM" id="MobiDB-lite"/>
    </source>
</evidence>
<keyword evidence="3" id="KW-1185">Reference proteome</keyword>
<dbReference type="RefSeq" id="WP_132518723.1">
    <property type="nucleotide sequence ID" value="NZ_SMKP01000255.1"/>
</dbReference>